<dbReference type="SUPFAM" id="SSF111126">
    <property type="entry name" value="Ligand-binding domain in the NO signalling and Golgi transport"/>
    <property type="match status" value="1"/>
</dbReference>
<dbReference type="InterPro" id="IPR024096">
    <property type="entry name" value="NO_sig/Golgi_transp_ligand-bd"/>
</dbReference>
<dbReference type="GO" id="GO:0020037">
    <property type="term" value="F:heme binding"/>
    <property type="evidence" value="ECO:0007669"/>
    <property type="project" value="InterPro"/>
</dbReference>
<accession>A0A239PRQ0</accession>
<dbReference type="InterPro" id="IPR011644">
    <property type="entry name" value="Heme_NO-bd"/>
</dbReference>
<organism evidence="2 3">
    <name type="scientific">Paracoccus seriniphilus</name>
    <dbReference type="NCBI Taxonomy" id="184748"/>
    <lineage>
        <taxon>Bacteria</taxon>
        <taxon>Pseudomonadati</taxon>
        <taxon>Pseudomonadota</taxon>
        <taxon>Alphaproteobacteria</taxon>
        <taxon>Rhodobacterales</taxon>
        <taxon>Paracoccaceae</taxon>
        <taxon>Paracoccus</taxon>
    </lineage>
</organism>
<dbReference type="Proteomes" id="UP000198307">
    <property type="component" value="Unassembled WGS sequence"/>
</dbReference>
<dbReference type="Gene3D" id="3.90.1520.10">
    <property type="entry name" value="H-NOX domain"/>
    <property type="match status" value="1"/>
</dbReference>
<name>A0A239PRQ0_9RHOB</name>
<dbReference type="Pfam" id="PF07700">
    <property type="entry name" value="HNOB"/>
    <property type="match status" value="1"/>
</dbReference>
<gene>
    <name evidence="2" type="ORF">SAMN05444959_103100</name>
</gene>
<dbReference type="RefSeq" id="WP_089343401.1">
    <property type="nucleotide sequence ID" value="NZ_CP067129.1"/>
</dbReference>
<evidence type="ECO:0000313" key="2">
    <source>
        <dbReference type="EMBL" id="SNT72602.1"/>
    </source>
</evidence>
<sequence length="196" mass="21157">MQQLVVRAVEEFLRQTYGDDLWLRVAGNPGDDDRLALMGGAFTSRGVSVRNLVTSAAAELGKTAQELLEDGGAWLAGREAIRRLLRFSGHDFRDFILSLEELPGRVHFVVPDLGVPEINVSVCEQGVFWLTLPEDSLGWPSILGGIIRAMADDYGALGVVTVEGNVVTVGIPDDDFSAGREFSLVRDVASGTVEAL</sequence>
<proteinExistence type="predicted"/>
<evidence type="ECO:0000259" key="1">
    <source>
        <dbReference type="Pfam" id="PF07700"/>
    </source>
</evidence>
<dbReference type="OrthoDB" id="981203at2"/>
<dbReference type="InterPro" id="IPR038158">
    <property type="entry name" value="H-NOX_domain_sf"/>
</dbReference>
<keyword evidence="3" id="KW-1185">Reference proteome</keyword>
<dbReference type="AlphaFoldDB" id="A0A239PRQ0"/>
<reference evidence="2 3" key="1">
    <citation type="submission" date="2017-07" db="EMBL/GenBank/DDBJ databases">
        <authorList>
            <person name="Sun Z.S."/>
            <person name="Albrecht U."/>
            <person name="Echele G."/>
            <person name="Lee C.C."/>
        </authorList>
    </citation>
    <scope>NUCLEOTIDE SEQUENCE [LARGE SCALE GENOMIC DNA]</scope>
    <source>
        <strain evidence="2 3">DSM 14827</strain>
    </source>
</reference>
<feature type="domain" description="Heme NO-binding" evidence="1">
    <location>
        <begin position="4"/>
        <end position="126"/>
    </location>
</feature>
<dbReference type="EMBL" id="FZQB01000003">
    <property type="protein sequence ID" value="SNT72602.1"/>
    <property type="molecule type" value="Genomic_DNA"/>
</dbReference>
<protein>
    <submittedName>
        <fullName evidence="2">Haem-NO-binding</fullName>
    </submittedName>
</protein>
<evidence type="ECO:0000313" key="3">
    <source>
        <dbReference type="Proteomes" id="UP000198307"/>
    </source>
</evidence>